<evidence type="ECO:0000256" key="4">
    <source>
        <dbReference type="ARBA" id="ARBA00022777"/>
    </source>
</evidence>
<evidence type="ECO:0000259" key="11">
    <source>
        <dbReference type="PROSITE" id="PS50011"/>
    </source>
</evidence>
<evidence type="ECO:0000256" key="5">
    <source>
        <dbReference type="ARBA" id="ARBA00022840"/>
    </source>
</evidence>
<comment type="catalytic activity">
    <reaction evidence="7 8">
        <text>L-seryl-[protein] + ATP = O-phospho-L-seryl-[protein] + ADP + H(+)</text>
        <dbReference type="Rhea" id="RHEA:17989"/>
        <dbReference type="Rhea" id="RHEA-COMP:9863"/>
        <dbReference type="Rhea" id="RHEA-COMP:11604"/>
        <dbReference type="ChEBI" id="CHEBI:15378"/>
        <dbReference type="ChEBI" id="CHEBI:29999"/>
        <dbReference type="ChEBI" id="CHEBI:30616"/>
        <dbReference type="ChEBI" id="CHEBI:83421"/>
        <dbReference type="ChEBI" id="CHEBI:456216"/>
        <dbReference type="EC" id="2.7.11.1"/>
    </reaction>
</comment>
<evidence type="ECO:0000256" key="7">
    <source>
        <dbReference type="ARBA" id="ARBA00048679"/>
    </source>
</evidence>
<proteinExistence type="inferred from homology"/>
<evidence type="ECO:0000256" key="1">
    <source>
        <dbReference type="ARBA" id="ARBA00022527"/>
    </source>
</evidence>
<evidence type="ECO:0000256" key="8">
    <source>
        <dbReference type="PIRNR" id="PIRNR000647"/>
    </source>
</evidence>
<comment type="catalytic activity">
    <reaction evidence="6 8">
        <text>L-threonyl-[protein] + ATP = O-phospho-L-threonyl-[protein] + ADP + H(+)</text>
        <dbReference type="Rhea" id="RHEA:46608"/>
        <dbReference type="Rhea" id="RHEA-COMP:11060"/>
        <dbReference type="Rhea" id="RHEA-COMP:11605"/>
        <dbReference type="ChEBI" id="CHEBI:15378"/>
        <dbReference type="ChEBI" id="CHEBI:30013"/>
        <dbReference type="ChEBI" id="CHEBI:30616"/>
        <dbReference type="ChEBI" id="CHEBI:61977"/>
        <dbReference type="ChEBI" id="CHEBI:456216"/>
        <dbReference type="EC" id="2.7.11.1"/>
    </reaction>
</comment>
<dbReference type="InterPro" id="IPR011009">
    <property type="entry name" value="Kinase-like_dom_sf"/>
</dbReference>
<keyword evidence="13" id="KW-1185">Reference proteome</keyword>
<dbReference type="SUPFAM" id="SSF141571">
    <property type="entry name" value="Pentapeptide repeat-like"/>
    <property type="match status" value="1"/>
</dbReference>
<dbReference type="GO" id="GO:0016301">
    <property type="term" value="F:kinase activity"/>
    <property type="evidence" value="ECO:0007669"/>
    <property type="project" value="UniProtKB-KW"/>
</dbReference>
<dbReference type="PANTHER" id="PTHR24363">
    <property type="entry name" value="SERINE/THREONINE PROTEIN KINASE"/>
    <property type="match status" value="1"/>
</dbReference>
<evidence type="ECO:0000256" key="3">
    <source>
        <dbReference type="ARBA" id="ARBA00022741"/>
    </source>
</evidence>
<dbReference type="Gene3D" id="2.160.20.80">
    <property type="entry name" value="E3 ubiquitin-protein ligase SopA"/>
    <property type="match status" value="1"/>
</dbReference>
<comment type="similarity">
    <text evidence="8">Belongs to the protein kinase superfamily. Ser/Thr protein kinase family.</text>
</comment>
<keyword evidence="2 8" id="KW-0808">Transferase</keyword>
<evidence type="ECO:0000313" key="12">
    <source>
        <dbReference type="EMBL" id="MDG2990752.1"/>
    </source>
</evidence>
<gene>
    <name evidence="12" type="ORF">L3556_07390</name>
</gene>
<evidence type="ECO:0000256" key="2">
    <source>
        <dbReference type="ARBA" id="ARBA00022679"/>
    </source>
</evidence>
<dbReference type="Proteomes" id="UP001154265">
    <property type="component" value="Unassembled WGS sequence"/>
</dbReference>
<sequence length="541" mass="59462">MPTLTLHHPMSYCLNPNCVKPDNPDGLRNCEACGSSLLLQDQYQAVRVLGRGGFGTTFLAIDVKLPGNPTCVIKQLRPAVSAPHILAMARELFLREATTLGKVGNHPQLPRLLAYFEAESEFYLVQEYVAGLTLQQEVKRFGAKDEQYVIQVLLEVLPILDYLHKCEVIHRDIKPANLIRREIDNKLVLIDFGAVKDKVTQAMVEGAPELSTFTSFAVGTPVYAPPEQMAMRPVYASDIYALAVTCIYLLTGKSPKEIERDNRTGEWKWKNHVQISDHLAQILDKMLEDSVKNRYQNALDIVRDLQAQPSSTSEDDQYEDMSGSLSAPPRRQSPSPSSQGNSQGRSSNKSSYASSVSNNAQAARYRQSRMGDGNLGGDRPLTGRLPLASNTGRLRPGDMGNQAKRYTAAQLANAYRQGQKDFVDADLSNLVLRKYDLSGCNFANAKLENVDFKDAILANCNFGRSNLRQANLAGANLTAAYFVNADMSNANLKGAILREASLSRTNLQGADLSGADLTGATGVLQGQLDMAKKSWFTKLPK</sequence>
<dbReference type="PIRSF" id="PIRSF000647">
    <property type="entry name" value="Ser/Thr_PK_SpkB"/>
    <property type="match status" value="1"/>
</dbReference>
<protein>
    <recommendedName>
        <fullName evidence="8">Serine/threonine-protein kinase B</fullName>
        <ecNumber evidence="8">2.7.11.1</ecNumber>
    </recommendedName>
</protein>
<evidence type="ECO:0000256" key="10">
    <source>
        <dbReference type="SAM" id="MobiDB-lite"/>
    </source>
</evidence>
<dbReference type="Pfam" id="PF00069">
    <property type="entry name" value="Pkinase"/>
    <property type="match status" value="1"/>
</dbReference>
<dbReference type="Gene3D" id="1.10.510.10">
    <property type="entry name" value="Transferase(Phosphotransferase) domain 1"/>
    <property type="match status" value="1"/>
</dbReference>
<dbReference type="PROSITE" id="PS50011">
    <property type="entry name" value="PROTEIN_KINASE_DOM"/>
    <property type="match status" value="1"/>
</dbReference>
<evidence type="ECO:0000256" key="6">
    <source>
        <dbReference type="ARBA" id="ARBA00047899"/>
    </source>
</evidence>
<dbReference type="InterPro" id="IPR017441">
    <property type="entry name" value="Protein_kinase_ATP_BS"/>
</dbReference>
<dbReference type="EMBL" id="JAKKUT010000002">
    <property type="protein sequence ID" value="MDG2990752.1"/>
    <property type="molecule type" value="Genomic_DNA"/>
</dbReference>
<dbReference type="NCBIfam" id="NF045510">
    <property type="entry name" value="4Cys_prefix_kin"/>
    <property type="match status" value="1"/>
</dbReference>
<dbReference type="InterPro" id="IPR001646">
    <property type="entry name" value="5peptide_repeat"/>
</dbReference>
<dbReference type="CDD" id="cd14014">
    <property type="entry name" value="STKc_PknB_like"/>
    <property type="match status" value="1"/>
</dbReference>
<reference evidence="12" key="1">
    <citation type="journal article" date="2022" name="Genome Biol. Evol.">
        <title>A New Gene Family Diagnostic for Intracellular Biomineralization of Amorphous Ca Carbonates by Cyanobacteria.</title>
        <authorList>
            <person name="Benzerara K."/>
            <person name="Duprat E."/>
            <person name="Bitard-Feildel T."/>
            <person name="Caumes G."/>
            <person name="Cassier-Chauvat C."/>
            <person name="Chauvat F."/>
            <person name="Dezi M."/>
            <person name="Diop S.I."/>
            <person name="Gaschignard G."/>
            <person name="Gorgen S."/>
            <person name="Gugger M."/>
            <person name="Lopez-Garcia P."/>
            <person name="Millet M."/>
            <person name="Skouri-Panet F."/>
            <person name="Moreira D."/>
            <person name="Callebaut I."/>
        </authorList>
    </citation>
    <scope>NUCLEOTIDE SEQUENCE</scope>
    <source>
        <strain evidence="12">G9</strain>
    </source>
</reference>
<keyword evidence="3 8" id="KW-0547">Nucleotide-binding</keyword>
<feature type="domain" description="Protein kinase" evidence="11">
    <location>
        <begin position="43"/>
        <end position="311"/>
    </location>
</feature>
<feature type="compositionally biased region" description="Low complexity" evidence="10">
    <location>
        <begin position="324"/>
        <end position="363"/>
    </location>
</feature>
<dbReference type="SUPFAM" id="SSF56112">
    <property type="entry name" value="Protein kinase-like (PK-like)"/>
    <property type="match status" value="1"/>
</dbReference>
<dbReference type="InterPro" id="IPR000719">
    <property type="entry name" value="Prot_kinase_dom"/>
</dbReference>
<organism evidence="12 13">
    <name type="scientific">Candidatus Synechococcus calcipolaris G9</name>
    <dbReference type="NCBI Taxonomy" id="1497997"/>
    <lineage>
        <taxon>Bacteria</taxon>
        <taxon>Bacillati</taxon>
        <taxon>Cyanobacteriota</taxon>
        <taxon>Cyanophyceae</taxon>
        <taxon>Synechococcales</taxon>
        <taxon>Synechococcaceae</taxon>
        <taxon>Synechococcus</taxon>
    </lineage>
</organism>
<reference evidence="12" key="2">
    <citation type="submission" date="2022-01" db="EMBL/GenBank/DDBJ databases">
        <authorList>
            <person name="Zivanovic Y."/>
            <person name="Moreira D."/>
            <person name="Lopez-Garcia P."/>
        </authorList>
    </citation>
    <scope>NUCLEOTIDE SEQUENCE</scope>
    <source>
        <strain evidence="12">G9</strain>
    </source>
</reference>
<keyword evidence="1 8" id="KW-0723">Serine/threonine-protein kinase</keyword>
<evidence type="ECO:0000256" key="9">
    <source>
        <dbReference type="PROSITE-ProRule" id="PRU10141"/>
    </source>
</evidence>
<accession>A0ABT6EYE0</accession>
<name>A0ABT6EYE0_9SYNE</name>
<dbReference type="EC" id="2.7.11.1" evidence="8"/>
<dbReference type="InterPro" id="IPR016252">
    <property type="entry name" value="Ser/Thr_kinase_SpkB"/>
</dbReference>
<feature type="region of interest" description="Disordered" evidence="10">
    <location>
        <begin position="305"/>
        <end position="398"/>
    </location>
</feature>
<evidence type="ECO:0000313" key="13">
    <source>
        <dbReference type="Proteomes" id="UP001154265"/>
    </source>
</evidence>
<feature type="binding site" evidence="9">
    <location>
        <position position="74"/>
    </location>
    <ligand>
        <name>ATP</name>
        <dbReference type="ChEBI" id="CHEBI:30616"/>
    </ligand>
</feature>
<dbReference type="Pfam" id="PF13599">
    <property type="entry name" value="Pentapeptide_4"/>
    <property type="match status" value="1"/>
</dbReference>
<comment type="caution">
    <text evidence="12">The sequence shown here is derived from an EMBL/GenBank/DDBJ whole genome shotgun (WGS) entry which is preliminary data.</text>
</comment>
<keyword evidence="5 8" id="KW-0067">ATP-binding</keyword>
<dbReference type="RefSeq" id="WP_277866653.1">
    <property type="nucleotide sequence ID" value="NZ_JAKKUT010000002.1"/>
</dbReference>
<keyword evidence="4 8" id="KW-0418">Kinase</keyword>
<dbReference type="PROSITE" id="PS00107">
    <property type="entry name" value="PROTEIN_KINASE_ATP"/>
    <property type="match status" value="1"/>
</dbReference>
<dbReference type="PANTHER" id="PTHR24363:SF0">
    <property type="entry name" value="SERINE_THREONINE KINASE LIKE DOMAIN CONTAINING 1"/>
    <property type="match status" value="1"/>
</dbReference>
<dbReference type="SMART" id="SM00220">
    <property type="entry name" value="S_TKc"/>
    <property type="match status" value="1"/>
</dbReference>